<protein>
    <submittedName>
        <fullName evidence="1">Tyrosine-protein kinase receptor old-1</fullName>
    </submittedName>
</protein>
<keyword evidence="2" id="KW-1185">Reference proteome</keyword>
<dbReference type="GO" id="GO:0016301">
    <property type="term" value="F:kinase activity"/>
    <property type="evidence" value="ECO:0007669"/>
    <property type="project" value="UniProtKB-KW"/>
</dbReference>
<dbReference type="Proteomes" id="UP000727407">
    <property type="component" value="Unassembled WGS sequence"/>
</dbReference>
<gene>
    <name evidence="1" type="primary">old-1</name>
    <name evidence="1" type="ORF">DAT39_005710</name>
</gene>
<dbReference type="EMBL" id="QNUK01000055">
    <property type="protein sequence ID" value="KAF5904520.1"/>
    <property type="molecule type" value="Genomic_DNA"/>
</dbReference>
<evidence type="ECO:0000313" key="2">
    <source>
        <dbReference type="Proteomes" id="UP000727407"/>
    </source>
</evidence>
<keyword evidence="1" id="KW-0675">Receptor</keyword>
<organism evidence="1 2">
    <name type="scientific">Clarias magur</name>
    <name type="common">Asian catfish</name>
    <name type="synonym">Macropteronotus magur</name>
    <dbReference type="NCBI Taxonomy" id="1594786"/>
    <lineage>
        <taxon>Eukaryota</taxon>
        <taxon>Metazoa</taxon>
        <taxon>Chordata</taxon>
        <taxon>Craniata</taxon>
        <taxon>Vertebrata</taxon>
        <taxon>Euteleostomi</taxon>
        <taxon>Actinopterygii</taxon>
        <taxon>Neopterygii</taxon>
        <taxon>Teleostei</taxon>
        <taxon>Ostariophysi</taxon>
        <taxon>Siluriformes</taxon>
        <taxon>Clariidae</taxon>
        <taxon>Clarias</taxon>
    </lineage>
</organism>
<comment type="caution">
    <text evidence="1">The sequence shown here is derived from an EMBL/GenBank/DDBJ whole genome shotgun (WGS) entry which is preliminary data.</text>
</comment>
<keyword evidence="1" id="KW-0808">Transferase</keyword>
<accession>A0A8J4UUW3</accession>
<dbReference type="AlphaFoldDB" id="A0A8J4UUW3"/>
<reference evidence="1" key="1">
    <citation type="submission" date="2020-07" db="EMBL/GenBank/DDBJ databases">
        <title>Clarias magur genome sequencing, assembly and annotation.</title>
        <authorList>
            <person name="Kushwaha B."/>
            <person name="Kumar R."/>
            <person name="Das P."/>
            <person name="Joshi C.G."/>
            <person name="Kumar D."/>
            <person name="Nagpure N.S."/>
            <person name="Pandey M."/>
            <person name="Agarwal S."/>
            <person name="Srivastava S."/>
            <person name="Singh M."/>
            <person name="Sahoo L."/>
            <person name="Jayasankar P."/>
            <person name="Meher P.K."/>
            <person name="Koringa P.G."/>
            <person name="Iquebal M.A."/>
            <person name="Das S.P."/>
            <person name="Bit A."/>
            <person name="Patnaik S."/>
            <person name="Patel N."/>
            <person name="Shah T.M."/>
            <person name="Hinsu A."/>
            <person name="Jena J.K."/>
        </authorList>
    </citation>
    <scope>NUCLEOTIDE SEQUENCE</scope>
    <source>
        <strain evidence="1">CIFAMagur01</strain>
        <tissue evidence="1">Testis</tissue>
    </source>
</reference>
<keyword evidence="1" id="KW-0418">Kinase</keyword>
<proteinExistence type="predicted"/>
<name>A0A8J4UUW3_CLAMG</name>
<sequence length="74" mass="8793">MPYDSAFGYPNIRTRHPFHCQLCSLTAKSSHLIYNHRKRQRRQNRARADELNLLSVVMDRLSRRPGTSHSRYSH</sequence>
<evidence type="ECO:0000313" key="1">
    <source>
        <dbReference type="EMBL" id="KAF5904520.1"/>
    </source>
</evidence>